<protein>
    <submittedName>
        <fullName evidence="6">Phosphotransferase</fullName>
    </submittedName>
</protein>
<evidence type="ECO:0000259" key="5">
    <source>
        <dbReference type="PROSITE" id="PS50011"/>
    </source>
</evidence>
<accession>A0A7C9FB72</accession>
<feature type="domain" description="Protein kinase" evidence="5">
    <location>
        <begin position="121"/>
        <end position="442"/>
    </location>
</feature>
<keyword evidence="4" id="KW-0067">ATP-binding</keyword>
<keyword evidence="7" id="KW-1185">Reference proteome</keyword>
<keyword evidence="3" id="KW-0547">Nucleotide-binding</keyword>
<comment type="caution">
    <text evidence="6">The sequence shown here is derived from an EMBL/GenBank/DDBJ whole genome shotgun (WGS) entry which is preliminary data.</text>
</comment>
<dbReference type="Pfam" id="PF03109">
    <property type="entry name" value="ABC1"/>
    <property type="match status" value="1"/>
</dbReference>
<dbReference type="GO" id="GO:0005524">
    <property type="term" value="F:ATP binding"/>
    <property type="evidence" value="ECO:0007669"/>
    <property type="project" value="UniProtKB-KW"/>
</dbReference>
<reference evidence="6 7" key="1">
    <citation type="submission" date="2019-10" db="EMBL/GenBank/DDBJ databases">
        <title>Draft Genome Sequence of Cytophagaceae sp. SJW1-29.</title>
        <authorList>
            <person name="Choi A."/>
        </authorList>
    </citation>
    <scope>NUCLEOTIDE SEQUENCE [LARGE SCALE GENOMIC DNA]</scope>
    <source>
        <strain evidence="6 7">SJW1-29</strain>
    </source>
</reference>
<dbReference type="InterPro" id="IPR034646">
    <property type="entry name" value="ADCK3_dom"/>
</dbReference>
<dbReference type="Gene3D" id="1.10.510.10">
    <property type="entry name" value="Transferase(Phosphotransferase) domain 1"/>
    <property type="match status" value="1"/>
</dbReference>
<dbReference type="EMBL" id="WHLY01000002">
    <property type="protein sequence ID" value="MPR36404.1"/>
    <property type="molecule type" value="Genomic_DNA"/>
</dbReference>
<evidence type="ECO:0000256" key="1">
    <source>
        <dbReference type="ARBA" id="ARBA00009670"/>
    </source>
</evidence>
<organism evidence="6 7">
    <name type="scientific">Salmonirosea aquatica</name>
    <dbReference type="NCBI Taxonomy" id="2654236"/>
    <lineage>
        <taxon>Bacteria</taxon>
        <taxon>Pseudomonadati</taxon>
        <taxon>Bacteroidota</taxon>
        <taxon>Cytophagia</taxon>
        <taxon>Cytophagales</taxon>
        <taxon>Spirosomataceae</taxon>
        <taxon>Salmonirosea</taxon>
    </lineage>
</organism>
<dbReference type="PROSITE" id="PS50011">
    <property type="entry name" value="PROTEIN_KINASE_DOM"/>
    <property type="match status" value="1"/>
</dbReference>
<dbReference type="GO" id="GO:0004672">
    <property type="term" value="F:protein kinase activity"/>
    <property type="evidence" value="ECO:0007669"/>
    <property type="project" value="InterPro"/>
</dbReference>
<dbReference type="InterPro" id="IPR000719">
    <property type="entry name" value="Prot_kinase_dom"/>
</dbReference>
<evidence type="ECO:0000256" key="4">
    <source>
        <dbReference type="ARBA" id="ARBA00022840"/>
    </source>
</evidence>
<evidence type="ECO:0000313" key="6">
    <source>
        <dbReference type="EMBL" id="MPR36404.1"/>
    </source>
</evidence>
<dbReference type="CDD" id="cd13970">
    <property type="entry name" value="ABC1_ADCK3"/>
    <property type="match status" value="1"/>
</dbReference>
<sequence>MKEQQSIPTSKVARATQFVKTGVKIGGNYLKYNVKKMVDPNLTKEQLHTDNATDIYDSLSQLKGSALKVAQMLSMDRNVLPRAYVDRFQMSQYSAPPLSGPLVVKTFRNQFGKTPGELFDTFEMQALNAASIGQVHLATKDGKKLAVKIQYPGVANSISSDLKMVKPMAVRLFGLNETDIERYMGEVESKLLEETDYELELKRSVEISEACAHIPDLVFPAYYPEWSGSRILTMDWLEGQHLKDFLLTNPSQEVRNKIGQALWDFYDFQVHQLRQVHADPHPGNFLMRADGTMGVIDFGCVKVIPDFFYDNYFALINPDTVEDEQKTQAIFYNLEFLVNEDTEADKRMFSDLFKTMIGLLGKPFAVDEFDFGDETYFDSVYAFADELAKVEELKNSKVARGSQHGLYINRTYFGLYSLLNELKAKVKTTKPEWLISKKKIEV</sequence>
<evidence type="ECO:0000313" key="7">
    <source>
        <dbReference type="Proteomes" id="UP000479293"/>
    </source>
</evidence>
<dbReference type="InterPro" id="IPR004147">
    <property type="entry name" value="ABC1_dom"/>
</dbReference>
<dbReference type="SUPFAM" id="SSF56112">
    <property type="entry name" value="Protein kinase-like (PK-like)"/>
    <property type="match status" value="1"/>
</dbReference>
<evidence type="ECO:0000256" key="2">
    <source>
        <dbReference type="ARBA" id="ARBA00022679"/>
    </source>
</evidence>
<evidence type="ECO:0000256" key="3">
    <source>
        <dbReference type="ARBA" id="ARBA00022741"/>
    </source>
</evidence>
<dbReference type="Proteomes" id="UP000479293">
    <property type="component" value="Unassembled WGS sequence"/>
</dbReference>
<proteinExistence type="inferred from homology"/>
<name>A0A7C9FB72_9BACT</name>
<dbReference type="AlphaFoldDB" id="A0A7C9FB72"/>
<dbReference type="PANTHER" id="PTHR43851:SF3">
    <property type="entry name" value="COENZYME Q8"/>
    <property type="match status" value="1"/>
</dbReference>
<gene>
    <name evidence="6" type="ORF">GBK04_24450</name>
</gene>
<comment type="similarity">
    <text evidence="1">Belongs to the protein kinase superfamily. ADCK protein kinase family.</text>
</comment>
<dbReference type="PANTHER" id="PTHR43851">
    <property type="match status" value="1"/>
</dbReference>
<dbReference type="RefSeq" id="WP_152764269.1">
    <property type="nucleotide sequence ID" value="NZ_WHLY01000002.1"/>
</dbReference>
<dbReference type="GO" id="GO:0006744">
    <property type="term" value="P:ubiquinone biosynthetic process"/>
    <property type="evidence" value="ECO:0007669"/>
    <property type="project" value="TreeGrafter"/>
</dbReference>
<dbReference type="InterPro" id="IPR011009">
    <property type="entry name" value="Kinase-like_dom_sf"/>
</dbReference>
<keyword evidence="2 6" id="KW-0808">Transferase</keyword>
<dbReference type="InterPro" id="IPR051409">
    <property type="entry name" value="Atypical_kinase_ADCK"/>
</dbReference>